<sequence>MTLSEFIREFDKPEAIVLLEGKRKVAEGDKDKLKALGRLLTSKTRHMIFRSGNAPGSDQYFSEGVSAVNAARLQVITPYDGHRKKSNLAHDTYSLESMNITEEPEVLYQSKRNTKTEKLIDRYAAGDINRFTIKAAYIIRDTVKAIGTQGIKPASCGIFYDDLENPKTGGTGHTMDICEENNIPVINQTVWFTWLTDEGSTVF</sequence>
<dbReference type="AlphaFoldDB" id="A0A345ULL5"/>
<dbReference type="RefSeq" id="WP_124245589.1">
    <property type="nucleotide sequence ID" value="NZ_CP027806.1"/>
</dbReference>
<dbReference type="KEGG" id="cprv:CYPRO_2118"/>
<proteinExistence type="predicted"/>
<gene>
    <name evidence="1" type="ORF">CYPRO_2118</name>
</gene>
<dbReference type="OrthoDB" id="1347307at2"/>
<organism evidence="1 2">
    <name type="scientific">Cyclonatronum proteinivorum</name>
    <dbReference type="NCBI Taxonomy" id="1457365"/>
    <lineage>
        <taxon>Bacteria</taxon>
        <taxon>Pseudomonadati</taxon>
        <taxon>Balneolota</taxon>
        <taxon>Balneolia</taxon>
        <taxon>Balneolales</taxon>
        <taxon>Cyclonatronaceae</taxon>
        <taxon>Cyclonatronum</taxon>
    </lineage>
</organism>
<protein>
    <submittedName>
        <fullName evidence="1">Uncharacterized protein</fullName>
    </submittedName>
</protein>
<accession>A0A345ULL5</accession>
<evidence type="ECO:0000313" key="2">
    <source>
        <dbReference type="Proteomes" id="UP000254808"/>
    </source>
</evidence>
<reference evidence="1 2" key="1">
    <citation type="submission" date="2018-03" db="EMBL/GenBank/DDBJ databases">
        <title>Phenotypic and genomic properties of Cyclonatronum proteinivorum gen. nov., sp. nov., a haloalkaliphilic bacteroidete from soda lakes possessing Na+-translocating rhodopsin.</title>
        <authorList>
            <person name="Toshchakov S.V."/>
            <person name="Korzhenkov A."/>
            <person name="Samarov N.I."/>
            <person name="Kublanov I.V."/>
            <person name="Muntyan M.S."/>
            <person name="Sorokin D.Y."/>
        </authorList>
    </citation>
    <scope>NUCLEOTIDE SEQUENCE [LARGE SCALE GENOMIC DNA]</scope>
    <source>
        <strain evidence="1 2">Omega</strain>
    </source>
</reference>
<evidence type="ECO:0000313" key="1">
    <source>
        <dbReference type="EMBL" id="AXJ01367.1"/>
    </source>
</evidence>
<dbReference type="Proteomes" id="UP000254808">
    <property type="component" value="Chromosome"/>
</dbReference>
<name>A0A345ULL5_9BACT</name>
<keyword evidence="2" id="KW-1185">Reference proteome</keyword>
<dbReference type="EMBL" id="CP027806">
    <property type="protein sequence ID" value="AXJ01367.1"/>
    <property type="molecule type" value="Genomic_DNA"/>
</dbReference>